<proteinExistence type="inferred from homology"/>
<keyword evidence="7" id="KW-0472">Membrane</keyword>
<evidence type="ECO:0000256" key="4">
    <source>
        <dbReference type="ARBA" id="ARBA00022448"/>
    </source>
</evidence>
<dbReference type="SUPFAM" id="SSF52943">
    <property type="entry name" value="ATP synthase (F1-ATPase), gamma subunit"/>
    <property type="match status" value="1"/>
</dbReference>
<dbReference type="AlphaFoldDB" id="A0A388TH70"/>
<accession>A0A388TH70</accession>
<keyword evidence="6" id="KW-0406">Ion transport</keyword>
<dbReference type="CDD" id="cd12151">
    <property type="entry name" value="F1-ATPase_gamma"/>
    <property type="match status" value="1"/>
</dbReference>
<comment type="function">
    <text evidence="1">Produces ATP from ADP in the presence of a proton gradient across the membrane. The gamma chain is believed to be important in regulating ATPase activity and the flow of protons through the CF(0) complex.</text>
</comment>
<gene>
    <name evidence="10" type="primary">atpG</name>
    <name evidence="10" type="ORF">NO2_0765</name>
</gene>
<evidence type="ECO:0000256" key="6">
    <source>
        <dbReference type="ARBA" id="ARBA00023065"/>
    </source>
</evidence>
<keyword evidence="8" id="KW-0139">CF(1)</keyword>
<dbReference type="GO" id="GO:0045259">
    <property type="term" value="C:proton-transporting ATP synthase complex"/>
    <property type="evidence" value="ECO:0007669"/>
    <property type="project" value="UniProtKB-KW"/>
</dbReference>
<evidence type="ECO:0000256" key="3">
    <source>
        <dbReference type="ARBA" id="ARBA00007681"/>
    </source>
</evidence>
<dbReference type="Gene3D" id="1.10.287.80">
    <property type="entry name" value="ATP synthase, gamma subunit, helix hairpin domain"/>
    <property type="match status" value="1"/>
</dbReference>
<reference evidence="10 11" key="1">
    <citation type="journal article" date="2019" name="ISME J.">
        <title>Genome analyses of uncultured TG2/ZB3 bacteria in 'Margulisbacteria' specifically attached to ectosymbiotic spirochetes of protists in the termite gut.</title>
        <authorList>
            <person name="Utami Y.D."/>
            <person name="Kuwahara H."/>
            <person name="Igai K."/>
            <person name="Murakami T."/>
            <person name="Sugaya K."/>
            <person name="Morikawa T."/>
            <person name="Nagura Y."/>
            <person name="Yuki M."/>
            <person name="Deevong P."/>
            <person name="Inoue T."/>
            <person name="Kihara K."/>
            <person name="Lo N."/>
            <person name="Yamada A."/>
            <person name="Ohkuma M."/>
            <person name="Hongoh Y."/>
        </authorList>
    </citation>
    <scope>NUCLEOTIDE SEQUENCE [LARGE SCALE GENOMIC DNA]</scope>
    <source>
        <strain evidence="10">NkOx7-02</strain>
    </source>
</reference>
<comment type="similarity">
    <text evidence="3">Belongs to the ATPase gamma chain family.</text>
</comment>
<sequence>MSQLSLIKERLKTVANLHQVTKAMEMVTRTKINKVRQNANQAKNYQAWAAEVFAQISALGRAEPEESRGPTVRYYLAFFSHKGFCGGFNDKLLAQLQAALAVPGRGKLAGLYCLGRHSAKWAHYLGTGYTPMAAAAANYQTETAPILAELAAGIMGGQKVEVYFAYNALVSVLEQRPTITKIYPFDREPPRVCREIVLEPDYEQIYPEILRSYLAACLDKVYWESVAGEHYARLVSMQNANKNADLILHNLALQYNKTRQMRITQELSEVVSAFGVLQMTAAKAEEGVW</sequence>
<protein>
    <submittedName>
        <fullName evidence="10">F0F1 ATP synthase subunit gamma</fullName>
    </submittedName>
</protein>
<keyword evidence="4" id="KW-0813">Transport</keyword>
<evidence type="ECO:0000256" key="2">
    <source>
        <dbReference type="ARBA" id="ARBA00004170"/>
    </source>
</evidence>
<evidence type="ECO:0000256" key="9">
    <source>
        <dbReference type="ARBA" id="ARBA00023310"/>
    </source>
</evidence>
<dbReference type="InterPro" id="IPR035968">
    <property type="entry name" value="ATP_synth_F1_ATPase_gsu"/>
</dbReference>
<name>A0A388TH70_9BACT</name>
<dbReference type="Pfam" id="PF00231">
    <property type="entry name" value="ATP-synt"/>
    <property type="match status" value="1"/>
</dbReference>
<comment type="caution">
    <text evidence="10">The sequence shown here is derived from an EMBL/GenBank/DDBJ whole genome shotgun (WGS) entry which is preliminary data.</text>
</comment>
<keyword evidence="11" id="KW-1185">Reference proteome</keyword>
<comment type="subcellular location">
    <subcellularLocation>
        <location evidence="2">Membrane</location>
        <topology evidence="2">Peripheral membrane protein</topology>
    </subcellularLocation>
</comment>
<dbReference type="InterPro" id="IPR000131">
    <property type="entry name" value="ATP_synth_F1_gsu"/>
</dbReference>
<evidence type="ECO:0000313" key="11">
    <source>
        <dbReference type="Proteomes" id="UP000275925"/>
    </source>
</evidence>
<evidence type="ECO:0000256" key="1">
    <source>
        <dbReference type="ARBA" id="ARBA00003456"/>
    </source>
</evidence>
<evidence type="ECO:0000313" key="10">
    <source>
        <dbReference type="EMBL" id="GBR76168.1"/>
    </source>
</evidence>
<organism evidence="10 11">
    <name type="scientific">Candidatus Termititenax persephonae</name>
    <dbReference type="NCBI Taxonomy" id="2218525"/>
    <lineage>
        <taxon>Bacteria</taxon>
        <taxon>Bacillati</taxon>
        <taxon>Candidatus Margulisiibacteriota</taxon>
        <taxon>Candidatus Termititenacia</taxon>
        <taxon>Candidatus Termititenacales</taxon>
        <taxon>Candidatus Termititenacaceae</taxon>
        <taxon>Candidatus Termititenax</taxon>
    </lineage>
</organism>
<keyword evidence="5" id="KW-0375">Hydrogen ion transport</keyword>
<evidence type="ECO:0000256" key="5">
    <source>
        <dbReference type="ARBA" id="ARBA00022781"/>
    </source>
</evidence>
<dbReference type="PRINTS" id="PR00126">
    <property type="entry name" value="ATPASEGAMMA"/>
</dbReference>
<dbReference type="PANTHER" id="PTHR11693:SF22">
    <property type="entry name" value="ATP SYNTHASE SUBUNIT GAMMA, MITOCHONDRIAL"/>
    <property type="match status" value="1"/>
</dbReference>
<evidence type="ECO:0000256" key="8">
    <source>
        <dbReference type="ARBA" id="ARBA00023196"/>
    </source>
</evidence>
<dbReference type="PANTHER" id="PTHR11693">
    <property type="entry name" value="ATP SYNTHASE GAMMA CHAIN"/>
    <property type="match status" value="1"/>
</dbReference>
<keyword evidence="9" id="KW-0066">ATP synthesis</keyword>
<dbReference type="Gene3D" id="3.40.1380.10">
    <property type="match status" value="1"/>
</dbReference>
<dbReference type="Proteomes" id="UP000275925">
    <property type="component" value="Unassembled WGS sequence"/>
</dbReference>
<evidence type="ECO:0000256" key="7">
    <source>
        <dbReference type="ARBA" id="ARBA00023136"/>
    </source>
</evidence>
<dbReference type="EMBL" id="BGZO01000017">
    <property type="protein sequence ID" value="GBR76168.1"/>
    <property type="molecule type" value="Genomic_DNA"/>
</dbReference>
<dbReference type="GO" id="GO:0046933">
    <property type="term" value="F:proton-transporting ATP synthase activity, rotational mechanism"/>
    <property type="evidence" value="ECO:0007669"/>
    <property type="project" value="InterPro"/>
</dbReference>